<dbReference type="Proteomes" id="UP000886998">
    <property type="component" value="Unassembled WGS sequence"/>
</dbReference>
<organism evidence="1 2">
    <name type="scientific">Trichonephila inaurata madagascariensis</name>
    <dbReference type="NCBI Taxonomy" id="2747483"/>
    <lineage>
        <taxon>Eukaryota</taxon>
        <taxon>Metazoa</taxon>
        <taxon>Ecdysozoa</taxon>
        <taxon>Arthropoda</taxon>
        <taxon>Chelicerata</taxon>
        <taxon>Arachnida</taxon>
        <taxon>Araneae</taxon>
        <taxon>Araneomorphae</taxon>
        <taxon>Entelegynae</taxon>
        <taxon>Araneoidea</taxon>
        <taxon>Nephilidae</taxon>
        <taxon>Trichonephila</taxon>
        <taxon>Trichonephila inaurata</taxon>
    </lineage>
</organism>
<comment type="caution">
    <text evidence="1">The sequence shown here is derived from an EMBL/GenBank/DDBJ whole genome shotgun (WGS) entry which is preliminary data.</text>
</comment>
<reference evidence="1" key="1">
    <citation type="submission" date="2020-08" db="EMBL/GenBank/DDBJ databases">
        <title>Multicomponent nature underlies the extraordinary mechanical properties of spider dragline silk.</title>
        <authorList>
            <person name="Kono N."/>
            <person name="Nakamura H."/>
            <person name="Mori M."/>
            <person name="Yoshida Y."/>
            <person name="Ohtoshi R."/>
            <person name="Malay A.D."/>
            <person name="Moran D.A.P."/>
            <person name="Tomita M."/>
            <person name="Numata K."/>
            <person name="Arakawa K."/>
        </authorList>
    </citation>
    <scope>NUCLEOTIDE SEQUENCE</scope>
</reference>
<proteinExistence type="predicted"/>
<gene>
    <name evidence="1" type="ORF">TNIN_312381</name>
</gene>
<dbReference type="EMBL" id="BMAV01000532">
    <property type="protein sequence ID" value="GFY37873.1"/>
    <property type="molecule type" value="Genomic_DNA"/>
</dbReference>
<name>A0A8X6WME5_9ARAC</name>
<evidence type="ECO:0000313" key="2">
    <source>
        <dbReference type="Proteomes" id="UP000886998"/>
    </source>
</evidence>
<sequence length="114" mass="13362">MPAGRVVIRIYEPPNQQFPSKDKTDAGYHSFLRHFKSHLRFTLYSETFLSIYDNISPPLPLSLIEGLLRAFYFKRFLFYVQFYEIIKIPVATEAFLGAYKTTLRSLLASPKRCF</sequence>
<accession>A0A8X6WME5</accession>
<dbReference type="AlphaFoldDB" id="A0A8X6WME5"/>
<evidence type="ECO:0000313" key="1">
    <source>
        <dbReference type="EMBL" id="GFY37873.1"/>
    </source>
</evidence>
<keyword evidence="2" id="KW-1185">Reference proteome</keyword>
<protein>
    <submittedName>
        <fullName evidence="1">Uncharacterized protein</fullName>
    </submittedName>
</protein>